<comment type="subcellular location">
    <subcellularLocation>
        <location evidence="1">Cell outer membrane</location>
    </subcellularLocation>
</comment>
<dbReference type="Proteomes" id="UP001501496">
    <property type="component" value="Unassembled WGS sequence"/>
</dbReference>
<dbReference type="PROSITE" id="PS51257">
    <property type="entry name" value="PROKAR_LIPOPROTEIN"/>
    <property type="match status" value="1"/>
</dbReference>
<keyword evidence="4" id="KW-0472">Membrane</keyword>
<dbReference type="InterPro" id="IPR011990">
    <property type="entry name" value="TPR-like_helical_dom_sf"/>
</dbReference>
<name>A0ABP8CAP0_9FLAO</name>
<dbReference type="Pfam" id="PF07980">
    <property type="entry name" value="SusD_RagB"/>
    <property type="match status" value="1"/>
</dbReference>
<accession>A0ABP8CAP0</accession>
<proteinExistence type="inferred from homology"/>
<evidence type="ECO:0000313" key="8">
    <source>
        <dbReference type="EMBL" id="GAA4236694.1"/>
    </source>
</evidence>
<feature type="domain" description="RagB/SusD" evidence="6">
    <location>
        <begin position="268"/>
        <end position="584"/>
    </location>
</feature>
<evidence type="ECO:0000256" key="5">
    <source>
        <dbReference type="ARBA" id="ARBA00023237"/>
    </source>
</evidence>
<dbReference type="SUPFAM" id="SSF48452">
    <property type="entry name" value="TPR-like"/>
    <property type="match status" value="1"/>
</dbReference>
<dbReference type="InterPro" id="IPR012944">
    <property type="entry name" value="SusD_RagB_dom"/>
</dbReference>
<dbReference type="EMBL" id="BAABCA010000004">
    <property type="protein sequence ID" value="GAA4236694.1"/>
    <property type="molecule type" value="Genomic_DNA"/>
</dbReference>
<sequence length="585" mass="65935">MKRLYYKISLLTITLIALYSCKEEFLEEFPKGVVTIDTLSDEAGANLLLIGAYSLIDGVSQGGPGGAGEASATNWVWGDVPSDDMHRGDQTGGWSAINLIERYEVDSTNPWVEGLWAANFDGVARANDVLRVIRNAGDAIPIEKANQIEAEARWLRAWFHFQLRTKIEKVPYVTEDVIGSEVPNDREIWDDIEADLQWGIDNKMDEAPTEVGRASRWAAKALKARVHMFQNEFDLAKPLLNDIIDKGPFQLADHFYDNHDEEKQNNIESIFEVQYTVNDGTPGGWNSGADHRTLFPRGADVGLCCAYSAPSFDLFNAFKVDADGLPLLDTFQDDLLLEDYGLLDTDNFTPTDELLDPRVDWTIARRGIPFLDWGPMSGGDWMLDQAGMGPFLNKKNMFYKRNFQTISIASPTWSAGMNGNNWRLFRLSHVILWRAEVAAEENDLETAKNLVNRIRERAQDDIVMGKISNTSFGASDPIIIDENAPAANYKLGLYTAFSDKEHARKAIRHETRLEFALEGMRFQDLVRWGIDGQVINKYLESELEGEKLKWIQGASYSPGKDDHWPVPLTQIDLRPDVLTQDPAYN</sequence>
<keyword evidence="5" id="KW-0998">Cell outer membrane</keyword>
<evidence type="ECO:0000256" key="2">
    <source>
        <dbReference type="ARBA" id="ARBA00006275"/>
    </source>
</evidence>
<evidence type="ECO:0000313" key="9">
    <source>
        <dbReference type="Proteomes" id="UP001501496"/>
    </source>
</evidence>
<dbReference type="InterPro" id="IPR033985">
    <property type="entry name" value="SusD-like_N"/>
</dbReference>
<feature type="domain" description="SusD-like N-terminal" evidence="7">
    <location>
        <begin position="103"/>
        <end position="227"/>
    </location>
</feature>
<evidence type="ECO:0000256" key="4">
    <source>
        <dbReference type="ARBA" id="ARBA00023136"/>
    </source>
</evidence>
<dbReference type="Gene3D" id="1.25.40.390">
    <property type="match status" value="1"/>
</dbReference>
<keyword evidence="9" id="KW-1185">Reference proteome</keyword>
<keyword evidence="3" id="KW-0732">Signal</keyword>
<evidence type="ECO:0000259" key="6">
    <source>
        <dbReference type="Pfam" id="PF07980"/>
    </source>
</evidence>
<dbReference type="RefSeq" id="WP_344788247.1">
    <property type="nucleotide sequence ID" value="NZ_BAABCA010000004.1"/>
</dbReference>
<organism evidence="8 9">
    <name type="scientific">Postechiella marina</name>
    <dbReference type="NCBI Taxonomy" id="943941"/>
    <lineage>
        <taxon>Bacteria</taxon>
        <taxon>Pseudomonadati</taxon>
        <taxon>Bacteroidota</taxon>
        <taxon>Flavobacteriia</taxon>
        <taxon>Flavobacteriales</taxon>
        <taxon>Flavobacteriaceae</taxon>
        <taxon>Postechiella</taxon>
    </lineage>
</organism>
<protein>
    <submittedName>
        <fullName evidence="8">RagB/SusD family nutrient uptake outer membrane protein</fullName>
    </submittedName>
</protein>
<gene>
    <name evidence="8" type="ORF">GCM10022291_21630</name>
</gene>
<dbReference type="Pfam" id="PF14322">
    <property type="entry name" value="SusD-like_3"/>
    <property type="match status" value="1"/>
</dbReference>
<evidence type="ECO:0000256" key="1">
    <source>
        <dbReference type="ARBA" id="ARBA00004442"/>
    </source>
</evidence>
<comment type="caution">
    <text evidence="8">The sequence shown here is derived from an EMBL/GenBank/DDBJ whole genome shotgun (WGS) entry which is preliminary data.</text>
</comment>
<evidence type="ECO:0000259" key="7">
    <source>
        <dbReference type="Pfam" id="PF14322"/>
    </source>
</evidence>
<comment type="similarity">
    <text evidence="2">Belongs to the SusD family.</text>
</comment>
<reference evidence="9" key="1">
    <citation type="journal article" date="2019" name="Int. J. Syst. Evol. Microbiol.">
        <title>The Global Catalogue of Microorganisms (GCM) 10K type strain sequencing project: providing services to taxonomists for standard genome sequencing and annotation.</title>
        <authorList>
            <consortium name="The Broad Institute Genomics Platform"/>
            <consortium name="The Broad Institute Genome Sequencing Center for Infectious Disease"/>
            <person name="Wu L."/>
            <person name="Ma J."/>
        </authorList>
    </citation>
    <scope>NUCLEOTIDE SEQUENCE [LARGE SCALE GENOMIC DNA]</scope>
    <source>
        <strain evidence="9">JCM 17630</strain>
    </source>
</reference>
<evidence type="ECO:0000256" key="3">
    <source>
        <dbReference type="ARBA" id="ARBA00022729"/>
    </source>
</evidence>